<dbReference type="InterPro" id="IPR009057">
    <property type="entry name" value="Homeodomain-like_sf"/>
</dbReference>
<evidence type="ECO:0000256" key="2">
    <source>
        <dbReference type="ARBA" id="ARBA00023125"/>
    </source>
</evidence>
<evidence type="ECO:0000259" key="4">
    <source>
        <dbReference type="PROSITE" id="PS01124"/>
    </source>
</evidence>
<dbReference type="Gene3D" id="1.10.10.60">
    <property type="entry name" value="Homeodomain-like"/>
    <property type="match status" value="1"/>
</dbReference>
<organism evidence="5 6">
    <name type="scientific">Pseudoalteromonas rubra</name>
    <dbReference type="NCBI Taxonomy" id="43658"/>
    <lineage>
        <taxon>Bacteria</taxon>
        <taxon>Pseudomonadati</taxon>
        <taxon>Pseudomonadota</taxon>
        <taxon>Gammaproteobacteria</taxon>
        <taxon>Alteromonadales</taxon>
        <taxon>Pseudoalteromonadaceae</taxon>
        <taxon>Pseudoalteromonas</taxon>
    </lineage>
</organism>
<dbReference type="InterPro" id="IPR018060">
    <property type="entry name" value="HTH_AraC"/>
</dbReference>
<dbReference type="InterPro" id="IPR037923">
    <property type="entry name" value="HTH-like"/>
</dbReference>
<keyword evidence="1" id="KW-0805">Transcription regulation</keyword>
<keyword evidence="2" id="KW-0238">DNA-binding</keyword>
<evidence type="ECO:0000313" key="6">
    <source>
        <dbReference type="Proteomes" id="UP000069015"/>
    </source>
</evidence>
<dbReference type="InterPro" id="IPR032783">
    <property type="entry name" value="AraC_lig"/>
</dbReference>
<dbReference type="InterPro" id="IPR050204">
    <property type="entry name" value="AraC_XylS_family_regulators"/>
</dbReference>
<dbReference type="PROSITE" id="PS01124">
    <property type="entry name" value="HTH_ARAC_FAMILY_2"/>
    <property type="match status" value="1"/>
</dbReference>
<dbReference type="GO" id="GO:0003700">
    <property type="term" value="F:DNA-binding transcription factor activity"/>
    <property type="evidence" value="ECO:0007669"/>
    <property type="project" value="InterPro"/>
</dbReference>
<evidence type="ECO:0000256" key="1">
    <source>
        <dbReference type="ARBA" id="ARBA00023015"/>
    </source>
</evidence>
<dbReference type="PANTHER" id="PTHR46796">
    <property type="entry name" value="HTH-TYPE TRANSCRIPTIONAL ACTIVATOR RHAS-RELATED"/>
    <property type="match status" value="1"/>
</dbReference>
<name>A0A0U2Z9Q6_9GAMM</name>
<dbReference type="Proteomes" id="UP000069015">
    <property type="component" value="Chromosome 1"/>
</dbReference>
<proteinExistence type="predicted"/>
<dbReference type="Pfam" id="PF12852">
    <property type="entry name" value="Cupin_6"/>
    <property type="match status" value="1"/>
</dbReference>
<dbReference type="Pfam" id="PF12833">
    <property type="entry name" value="HTH_18"/>
    <property type="match status" value="1"/>
</dbReference>
<evidence type="ECO:0000256" key="3">
    <source>
        <dbReference type="ARBA" id="ARBA00023163"/>
    </source>
</evidence>
<dbReference type="SMART" id="SM00342">
    <property type="entry name" value="HTH_ARAC"/>
    <property type="match status" value="1"/>
</dbReference>
<accession>A0A0U2Z9Q6</accession>
<feature type="domain" description="HTH araC/xylS-type" evidence="4">
    <location>
        <begin position="175"/>
        <end position="272"/>
    </location>
</feature>
<sequence>MVDRLASLFEHFSLSAHTFQAGALCGSNPVAHSGSVGQLHLIREGKVEVWHGRKLVYAITQPSLLFYPRPVSRRFVVAENTQAQFVCAQVSFEGEEANPIASALPDSLCLTLDSLPHCEKILSLLFAEAQACYCGRQVMLNKLFEVFLVQLLRELMEKEVIKIGLLAGLAHQSLRRAIVAIHDNPEIDWTVERLARQAHMSRSVFSNLFRETIGETPARYVQRWRIGLVQKWLKAGMSLRLVAEEAGYQSESALSRAFKSQCGQSPRQWLIASGQQDKA</sequence>
<dbReference type="AlphaFoldDB" id="A0A0U2Z9Q6"/>
<keyword evidence="3" id="KW-0804">Transcription</keyword>
<dbReference type="GO" id="GO:0043565">
    <property type="term" value="F:sequence-specific DNA binding"/>
    <property type="evidence" value="ECO:0007669"/>
    <property type="project" value="InterPro"/>
</dbReference>
<reference evidence="5 6" key="1">
    <citation type="submission" date="2015-12" db="EMBL/GenBank/DDBJ databases">
        <title>Complete genome sequence of Pseudoalteromonas rubra SCSIO 6842, harboring a conjugative plasmid.</title>
        <authorList>
            <person name="Li B."/>
            <person name="Wang X."/>
        </authorList>
    </citation>
    <scope>NUCLEOTIDE SEQUENCE [LARGE SCALE GENOMIC DNA]</scope>
    <source>
        <strain evidence="5 6">SCSIO 6842</strain>
    </source>
</reference>
<dbReference type="SUPFAM" id="SSF46689">
    <property type="entry name" value="Homeodomain-like"/>
    <property type="match status" value="2"/>
</dbReference>
<gene>
    <name evidence="5" type="ORF">AT705_17615</name>
</gene>
<dbReference type="KEGG" id="prr:AT705_17615"/>
<protein>
    <submittedName>
        <fullName evidence="5">AraC family transcriptional regulator</fullName>
    </submittedName>
</protein>
<dbReference type="SUPFAM" id="SSF51215">
    <property type="entry name" value="Regulatory protein AraC"/>
    <property type="match status" value="1"/>
</dbReference>
<evidence type="ECO:0000313" key="5">
    <source>
        <dbReference type="EMBL" id="ALU44593.1"/>
    </source>
</evidence>
<dbReference type="PANTHER" id="PTHR46796:SF7">
    <property type="entry name" value="ARAC FAMILY TRANSCRIPTIONAL REGULATOR"/>
    <property type="match status" value="1"/>
</dbReference>
<dbReference type="RefSeq" id="WP_058797573.1">
    <property type="nucleotide sequence ID" value="NZ_CP013611.1"/>
</dbReference>
<dbReference type="EMBL" id="CP013611">
    <property type="protein sequence ID" value="ALU44593.1"/>
    <property type="molecule type" value="Genomic_DNA"/>
</dbReference>